<evidence type="ECO:0000259" key="12">
    <source>
        <dbReference type="PROSITE" id="PS50994"/>
    </source>
</evidence>
<evidence type="ECO:0000256" key="6">
    <source>
        <dbReference type="ARBA" id="ARBA00022908"/>
    </source>
</evidence>
<dbReference type="GO" id="GO:0003676">
    <property type="term" value="F:nucleic acid binding"/>
    <property type="evidence" value="ECO:0007669"/>
    <property type="project" value="InterPro"/>
</dbReference>
<evidence type="ECO:0000256" key="4">
    <source>
        <dbReference type="ARBA" id="ARBA00022801"/>
    </source>
</evidence>
<keyword evidence="4" id="KW-0378">Hydrolase</keyword>
<dbReference type="Gene3D" id="3.30.420.10">
    <property type="entry name" value="Ribonuclease H-like superfamily/Ribonuclease H"/>
    <property type="match status" value="1"/>
</dbReference>
<comment type="caution">
    <text evidence="13">The sequence shown here is derived from an EMBL/GenBank/DDBJ whole genome shotgun (WGS) entry which is preliminary data.</text>
</comment>
<keyword evidence="3" id="KW-0255">Endonuclease</keyword>
<evidence type="ECO:0000256" key="2">
    <source>
        <dbReference type="ARBA" id="ARBA00022723"/>
    </source>
</evidence>
<dbReference type="Proteomes" id="UP000466442">
    <property type="component" value="Unassembled WGS sequence"/>
</dbReference>
<dbReference type="Pfam" id="PF25597">
    <property type="entry name" value="SH3_retrovirus"/>
    <property type="match status" value="1"/>
</dbReference>
<dbReference type="InterPro" id="IPR012337">
    <property type="entry name" value="RNaseH-like_sf"/>
</dbReference>
<dbReference type="InterPro" id="IPR001584">
    <property type="entry name" value="Integrase_cat-core"/>
</dbReference>
<protein>
    <recommendedName>
        <fullName evidence="12">Integrase catalytic domain-containing protein</fullName>
    </recommendedName>
</protein>
<dbReference type="Pfam" id="PF00665">
    <property type="entry name" value="rve"/>
    <property type="match status" value="1"/>
</dbReference>
<keyword evidence="8" id="KW-0548">Nucleotidyltransferase</keyword>
<keyword evidence="8" id="KW-0808">Transferase</keyword>
<feature type="domain" description="Integrase catalytic" evidence="12">
    <location>
        <begin position="49"/>
        <end position="215"/>
    </location>
</feature>
<dbReference type="GO" id="GO:0042575">
    <property type="term" value="C:DNA polymerase complex"/>
    <property type="evidence" value="ECO:0007669"/>
    <property type="project" value="UniProtKB-ARBA"/>
</dbReference>
<accession>A0A8S9XX11</accession>
<evidence type="ECO:0000256" key="7">
    <source>
        <dbReference type="ARBA" id="ARBA00022918"/>
    </source>
</evidence>
<dbReference type="SUPFAM" id="SSF56672">
    <property type="entry name" value="DNA/RNA polymerases"/>
    <property type="match status" value="1"/>
</dbReference>
<keyword evidence="10" id="KW-0511">Multifunctional enzyme</keyword>
<dbReference type="GO" id="GO:0003964">
    <property type="term" value="F:RNA-directed DNA polymerase activity"/>
    <property type="evidence" value="ECO:0007669"/>
    <property type="project" value="UniProtKB-KW"/>
</dbReference>
<dbReference type="InterPro" id="IPR013103">
    <property type="entry name" value="RVT_2"/>
</dbReference>
<dbReference type="Pfam" id="PF07727">
    <property type="entry name" value="RVT_2"/>
    <property type="match status" value="1"/>
</dbReference>
<dbReference type="InterPro" id="IPR036397">
    <property type="entry name" value="RNaseH_sf"/>
</dbReference>
<keyword evidence="9" id="KW-0233">DNA recombination</keyword>
<sequence>MGHLNDSYLRKLPEMVLGVPTDIGSVDRPCEGCLAGKQARLPFSKVRVRATRPLELVHSDVMGPITPVSHDQKRYVLSFIDDFSHFAVIYNLKSKSEVFLHFRKYRAMAEAHFGTKISRFRCDNGREYLTNEMKEYFSENGVQWELSVAYSPSQNGVAERFFRSLTEKSRSMLAESRLPRSLWTEAISTAVYLINRSPTSAIKDDVPASLWYGHKANLEKIRVFGSVAYAKTPKELIKEKFESRTSKCYMVGYAPNGYRLYSPNLNRIIVARDVHFNEDVPAEGVRLTDDGSEELFELQSETIPVVIEEQTIDEEDSTSEAEDNSVELNRHARERRPPRYLEDFVVLALNAESYIYEVPTSYQDIANHDQKEKWFKATREEMEAISKNGTWQLVDLPEGKKALNSRWVFNIKEDGVNEVRYKARLVVKGCGQRKGFDYEETYSPVARLTTVRTLMSVINAENLKTCQLDTKNAFLHGILSEDIYMKQPDGFDDKSGKVCKLVKSLYGLKQASRTWNQRLNSFFCEWGLQRSKYDMCLYYRYRDRQKLFVLVWVDDLIIASTCEKWIVDLKQVMSANFDMKDIGNLVMFLGLRLHFLPDGLLINQEAYVNQLIKRFRMEEAHPTDTPMVPGREFKKGPIITEEKPYRELVGCLSYLMNNSRPDISAAVNYYSQFQNCATEDEWKGLKRILRYLKKTADIGLFYPKSGQAKLEIYADADWANGSDRKSNSGNLFQVFGSTIAWSSRKQSVVALSSTEAELLSLTSATTEGIWIAGLFGELVADWNGLIHIYEDNQPCIAALKKWEFKRLKHIDVKYQFVKQMVEEKKILVEYVPTDLQKADILTKGLTSTKFIQLRELMGMRSLSLFHRS</sequence>
<evidence type="ECO:0000256" key="11">
    <source>
        <dbReference type="SAM" id="MobiDB-lite"/>
    </source>
</evidence>
<keyword evidence="1" id="KW-0540">Nuclease</keyword>
<evidence type="ECO:0000313" key="13">
    <source>
        <dbReference type="EMBL" id="KAF6212808.1"/>
    </source>
</evidence>
<gene>
    <name evidence="13" type="ORF">GE061_010517</name>
</gene>
<evidence type="ECO:0000313" key="14">
    <source>
        <dbReference type="Proteomes" id="UP000466442"/>
    </source>
</evidence>
<dbReference type="InterPro" id="IPR043502">
    <property type="entry name" value="DNA/RNA_pol_sf"/>
</dbReference>
<evidence type="ECO:0000256" key="8">
    <source>
        <dbReference type="ARBA" id="ARBA00022932"/>
    </source>
</evidence>
<dbReference type="GO" id="GO:0015074">
    <property type="term" value="P:DNA integration"/>
    <property type="evidence" value="ECO:0007669"/>
    <property type="project" value="UniProtKB-KW"/>
</dbReference>
<keyword evidence="14" id="KW-1185">Reference proteome</keyword>
<reference evidence="13" key="1">
    <citation type="journal article" date="2021" name="Mol. Ecol. Resour.">
        <title>Apolygus lucorum genome provides insights into omnivorousness and mesophyll feeding.</title>
        <authorList>
            <person name="Liu Y."/>
            <person name="Liu H."/>
            <person name="Wang H."/>
            <person name="Huang T."/>
            <person name="Liu B."/>
            <person name="Yang B."/>
            <person name="Yin L."/>
            <person name="Li B."/>
            <person name="Zhang Y."/>
            <person name="Zhang S."/>
            <person name="Jiang F."/>
            <person name="Zhang X."/>
            <person name="Ren Y."/>
            <person name="Wang B."/>
            <person name="Wang S."/>
            <person name="Lu Y."/>
            <person name="Wu K."/>
            <person name="Fan W."/>
            <person name="Wang G."/>
        </authorList>
    </citation>
    <scope>NUCLEOTIDE SEQUENCE</scope>
    <source>
        <strain evidence="13">12Hb</strain>
    </source>
</reference>
<keyword evidence="6" id="KW-0229">DNA integration</keyword>
<evidence type="ECO:0000256" key="10">
    <source>
        <dbReference type="ARBA" id="ARBA00023268"/>
    </source>
</evidence>
<keyword evidence="2" id="KW-0479">Metal-binding</keyword>
<keyword evidence="5" id="KW-0460">Magnesium</keyword>
<evidence type="ECO:0000256" key="3">
    <source>
        <dbReference type="ARBA" id="ARBA00022759"/>
    </source>
</evidence>
<dbReference type="GO" id="GO:0006310">
    <property type="term" value="P:DNA recombination"/>
    <property type="evidence" value="ECO:0007669"/>
    <property type="project" value="UniProtKB-KW"/>
</dbReference>
<dbReference type="EMBL" id="WIXP02000003">
    <property type="protein sequence ID" value="KAF6212808.1"/>
    <property type="molecule type" value="Genomic_DNA"/>
</dbReference>
<evidence type="ECO:0000256" key="9">
    <source>
        <dbReference type="ARBA" id="ARBA00023172"/>
    </source>
</evidence>
<evidence type="ECO:0000256" key="1">
    <source>
        <dbReference type="ARBA" id="ARBA00022722"/>
    </source>
</evidence>
<feature type="compositionally biased region" description="Acidic residues" evidence="11">
    <location>
        <begin position="312"/>
        <end position="325"/>
    </location>
</feature>
<dbReference type="AlphaFoldDB" id="A0A8S9XX11"/>
<dbReference type="PANTHER" id="PTHR42648">
    <property type="entry name" value="TRANSPOSASE, PUTATIVE-RELATED"/>
    <property type="match status" value="1"/>
</dbReference>
<dbReference type="PANTHER" id="PTHR42648:SF11">
    <property type="entry name" value="TRANSPOSON TY4-P GAG-POL POLYPROTEIN"/>
    <property type="match status" value="1"/>
</dbReference>
<dbReference type="InterPro" id="IPR057670">
    <property type="entry name" value="SH3_retrovirus"/>
</dbReference>
<name>A0A8S9XX11_APOLU</name>
<evidence type="ECO:0000256" key="5">
    <source>
        <dbReference type="ARBA" id="ARBA00022842"/>
    </source>
</evidence>
<dbReference type="OrthoDB" id="6628743at2759"/>
<proteinExistence type="predicted"/>
<dbReference type="InterPro" id="IPR039537">
    <property type="entry name" value="Retrotran_Ty1/copia-like"/>
</dbReference>
<dbReference type="GO" id="GO:0003887">
    <property type="term" value="F:DNA-directed DNA polymerase activity"/>
    <property type="evidence" value="ECO:0007669"/>
    <property type="project" value="UniProtKB-KW"/>
</dbReference>
<dbReference type="SUPFAM" id="SSF53098">
    <property type="entry name" value="Ribonuclease H-like"/>
    <property type="match status" value="1"/>
</dbReference>
<dbReference type="GO" id="GO:0004519">
    <property type="term" value="F:endonuclease activity"/>
    <property type="evidence" value="ECO:0007669"/>
    <property type="project" value="UniProtKB-KW"/>
</dbReference>
<dbReference type="GO" id="GO:0016787">
    <property type="term" value="F:hydrolase activity"/>
    <property type="evidence" value="ECO:0007669"/>
    <property type="project" value="UniProtKB-KW"/>
</dbReference>
<organism evidence="13 14">
    <name type="scientific">Apolygus lucorum</name>
    <name type="common">Small green plant bug</name>
    <name type="synonym">Lygocoris lucorum</name>
    <dbReference type="NCBI Taxonomy" id="248454"/>
    <lineage>
        <taxon>Eukaryota</taxon>
        <taxon>Metazoa</taxon>
        <taxon>Ecdysozoa</taxon>
        <taxon>Arthropoda</taxon>
        <taxon>Hexapoda</taxon>
        <taxon>Insecta</taxon>
        <taxon>Pterygota</taxon>
        <taxon>Neoptera</taxon>
        <taxon>Paraneoptera</taxon>
        <taxon>Hemiptera</taxon>
        <taxon>Heteroptera</taxon>
        <taxon>Panheteroptera</taxon>
        <taxon>Cimicomorpha</taxon>
        <taxon>Miridae</taxon>
        <taxon>Mirini</taxon>
        <taxon>Apolygus</taxon>
    </lineage>
</organism>
<feature type="region of interest" description="Disordered" evidence="11">
    <location>
        <begin position="312"/>
        <end position="331"/>
    </location>
</feature>
<dbReference type="GO" id="GO:0046872">
    <property type="term" value="F:metal ion binding"/>
    <property type="evidence" value="ECO:0007669"/>
    <property type="project" value="UniProtKB-KW"/>
</dbReference>
<dbReference type="CDD" id="cd09272">
    <property type="entry name" value="RNase_HI_RT_Ty1"/>
    <property type="match status" value="1"/>
</dbReference>
<dbReference type="PROSITE" id="PS50994">
    <property type="entry name" value="INTEGRASE"/>
    <property type="match status" value="1"/>
</dbReference>
<keyword evidence="8" id="KW-0239">DNA-directed DNA polymerase</keyword>
<keyword evidence="7" id="KW-0695">RNA-directed DNA polymerase</keyword>